<evidence type="ECO:0000313" key="3">
    <source>
        <dbReference type="Proteomes" id="UP001064087"/>
    </source>
</evidence>
<feature type="transmembrane region" description="Helical" evidence="1">
    <location>
        <begin position="78"/>
        <end position="101"/>
    </location>
</feature>
<gene>
    <name evidence="2" type="ORF">N7U68_00660</name>
</gene>
<feature type="transmembrane region" description="Helical" evidence="1">
    <location>
        <begin position="282"/>
        <end position="315"/>
    </location>
</feature>
<keyword evidence="1" id="KW-0812">Transmembrane</keyword>
<geneLocation type="plasmid" evidence="2 3">
    <name>unnamed2</name>
</geneLocation>
<organism evidence="2 3">
    <name type="scientific">Roseovarius pelagicus</name>
    <dbReference type="NCBI Taxonomy" id="2980108"/>
    <lineage>
        <taxon>Bacteria</taxon>
        <taxon>Pseudomonadati</taxon>
        <taxon>Pseudomonadota</taxon>
        <taxon>Alphaproteobacteria</taxon>
        <taxon>Rhodobacterales</taxon>
        <taxon>Roseobacteraceae</taxon>
        <taxon>Roseovarius</taxon>
    </lineage>
</organism>
<feature type="transmembrane region" description="Helical" evidence="1">
    <location>
        <begin position="246"/>
        <end position="270"/>
    </location>
</feature>
<feature type="transmembrane region" description="Helical" evidence="1">
    <location>
        <begin position="204"/>
        <end position="226"/>
    </location>
</feature>
<name>A0ABY6D5G7_9RHOB</name>
<accession>A0ABY6D5G7</accession>
<keyword evidence="2" id="KW-0614">Plasmid</keyword>
<keyword evidence="1" id="KW-0472">Membrane</keyword>
<keyword evidence="3" id="KW-1185">Reference proteome</keyword>
<proteinExistence type="predicted"/>
<sequence length="334" mass="36580">MKISKHSFVGFLIVLPLILAVISGLKTYDIWPQITYMWQSRLPLLTGFQEFGAHGLRYALMYPIMWSSEYTGISADKVFSYVILVIVYFTGRNCIEAIRLCRPGFRQNVMSSLIVFGGLVGLFFLMNGRISVAFLGYSLLLRALLESRRSARISLKSGMMMLCGVILCGVSSGVLVSAVGVFLMTLGINIAPVVARMQLTRTNIILLLVTTLLIYTIGNSVVIGMIKNLTFYGGIAEMLHHGYGRILLNVIQGVPSWLFVTVLIAIILLGIRLLKLVRYPHLTAIFLFACACGAFGFSTLSIAAVPGLVLVTLYVSKTGVSPSRTIAPSALHRT</sequence>
<keyword evidence="1" id="KW-1133">Transmembrane helix</keyword>
<dbReference type="RefSeq" id="WP_165198421.1">
    <property type="nucleotide sequence ID" value="NZ_CP106737.1"/>
</dbReference>
<feature type="transmembrane region" description="Helical" evidence="1">
    <location>
        <begin position="113"/>
        <end position="139"/>
    </location>
</feature>
<protein>
    <submittedName>
        <fullName evidence="2">Uncharacterized protein</fullName>
    </submittedName>
</protein>
<feature type="transmembrane region" description="Helical" evidence="1">
    <location>
        <begin position="159"/>
        <end position="183"/>
    </location>
</feature>
<evidence type="ECO:0000313" key="2">
    <source>
        <dbReference type="EMBL" id="UXX81407.1"/>
    </source>
</evidence>
<dbReference type="EMBL" id="CP106737">
    <property type="protein sequence ID" value="UXX81407.1"/>
    <property type="molecule type" value="Genomic_DNA"/>
</dbReference>
<reference evidence="2" key="1">
    <citation type="submission" date="2022-10" db="EMBL/GenBank/DDBJ databases">
        <title>Roseovarius pelagicus sp. nov., isolated from Arctic seawater.</title>
        <authorList>
            <person name="Hong Y.W."/>
            <person name="Hwang C.Y."/>
        </authorList>
    </citation>
    <scope>NUCLEOTIDE SEQUENCE</scope>
    <source>
        <strain evidence="2">HL-MP18</strain>
        <plasmid evidence="2">unnamed2</plasmid>
    </source>
</reference>
<dbReference type="Proteomes" id="UP001064087">
    <property type="component" value="Plasmid unnamed2"/>
</dbReference>
<evidence type="ECO:0000256" key="1">
    <source>
        <dbReference type="SAM" id="Phobius"/>
    </source>
</evidence>